<name>U7D794_9BACT</name>
<dbReference type="GO" id="GO:0005829">
    <property type="term" value="C:cytosol"/>
    <property type="evidence" value="ECO:0007669"/>
    <property type="project" value="TreeGrafter"/>
</dbReference>
<evidence type="ECO:0000256" key="3">
    <source>
        <dbReference type="HAMAP-Rule" id="MF_00023"/>
    </source>
</evidence>
<comment type="caution">
    <text evidence="4">The sequence shown here is derived from an EMBL/GenBank/DDBJ whole genome shotgun (WGS) entry which is preliminary data.</text>
</comment>
<dbReference type="PROSITE" id="PS01317">
    <property type="entry name" value="SSRP"/>
    <property type="match status" value="1"/>
</dbReference>
<accession>U7D794</accession>
<comment type="function">
    <text evidence="3">Required for rescue of stalled ribosomes mediated by trans-translation. Binds to transfer-messenger RNA (tmRNA), required for stable association of tmRNA with ribosomes. tmRNA and SmpB together mimic tRNA shape, replacing the anticodon stem-loop with SmpB. tmRNA is encoded by the ssrA gene; the 2 termini fold to resemble tRNA(Ala) and it encodes a 'tag peptide', a short internal open reading frame. During trans-translation Ala-aminoacylated tmRNA acts like a tRNA, entering the A-site of stalled ribosomes, displacing the stalled mRNA. The ribosome then switches to translate the ORF on the tmRNA; the nascent peptide is terminated with the 'tag peptide' encoded by the tmRNA and targeted for degradation. The ribosome is freed to recommence translation, which seems to be the essential function of trans-translation.</text>
</comment>
<dbReference type="GO" id="GO:0070930">
    <property type="term" value="P:trans-translation-dependent protein tagging"/>
    <property type="evidence" value="ECO:0007669"/>
    <property type="project" value="TreeGrafter"/>
</dbReference>
<dbReference type="NCBIfam" id="TIGR00086">
    <property type="entry name" value="smpB"/>
    <property type="match status" value="1"/>
</dbReference>
<organism evidence="4 5">
    <name type="scientific">Chitinivibrio alkaliphilus ACht1</name>
    <dbReference type="NCBI Taxonomy" id="1313304"/>
    <lineage>
        <taxon>Bacteria</taxon>
        <taxon>Pseudomonadati</taxon>
        <taxon>Fibrobacterota</taxon>
        <taxon>Chitinivibrionia</taxon>
        <taxon>Chitinivibrionales</taxon>
        <taxon>Chitinivibrionaceae</taxon>
        <taxon>Chitinivibrio</taxon>
    </lineage>
</organism>
<gene>
    <name evidence="3" type="primary">smpB</name>
    <name evidence="4" type="ORF">CALK_0575</name>
</gene>
<comment type="similarity">
    <text evidence="3">Belongs to the SmpB family.</text>
</comment>
<dbReference type="NCBIfam" id="NF003843">
    <property type="entry name" value="PRK05422.1"/>
    <property type="match status" value="1"/>
</dbReference>
<evidence type="ECO:0000313" key="4">
    <source>
        <dbReference type="EMBL" id="ERP38805.1"/>
    </source>
</evidence>
<dbReference type="SUPFAM" id="SSF74982">
    <property type="entry name" value="Small protein B (SmpB)"/>
    <property type="match status" value="1"/>
</dbReference>
<comment type="subcellular location">
    <subcellularLocation>
        <location evidence="3">Cytoplasm</location>
    </subcellularLocation>
    <text evidence="3">The tmRNA-SmpB complex associates with stalled 70S ribosomes.</text>
</comment>
<keyword evidence="2 3" id="KW-0694">RNA-binding</keyword>
<dbReference type="Gene3D" id="2.40.280.10">
    <property type="match status" value="1"/>
</dbReference>
<dbReference type="GO" id="GO:0003723">
    <property type="term" value="F:RNA binding"/>
    <property type="evidence" value="ECO:0007669"/>
    <property type="project" value="UniProtKB-UniRule"/>
</dbReference>
<dbReference type="InterPro" id="IPR023620">
    <property type="entry name" value="SmpB"/>
</dbReference>
<keyword evidence="1 3" id="KW-0963">Cytoplasm</keyword>
<dbReference type="PATRIC" id="fig|1313304.3.peg.551"/>
<dbReference type="InterPro" id="IPR020081">
    <property type="entry name" value="SsrA-bd_prot_CS"/>
</dbReference>
<dbReference type="OrthoDB" id="9805462at2"/>
<dbReference type="Proteomes" id="UP000017148">
    <property type="component" value="Unassembled WGS sequence"/>
</dbReference>
<sequence length="160" mass="18517">MAKKQKGVSTKSGITRISKNRKAYHEYEVLSTYEAGMVLTGTEVKALRAGKVNLSDGFVRIERGEAFLYNVHIGQYENSAVYAHSPERVRKLLLKKKELLYLFQQTNKQPLTLVALEIYIKKRWIKLKIGLCRGRKLYDKRQKIKEQESTRKIAALMKRG</sequence>
<dbReference type="HAMAP" id="MF_00023">
    <property type="entry name" value="SmpB"/>
    <property type="match status" value="1"/>
</dbReference>
<dbReference type="STRING" id="1313304.CALK_0575"/>
<keyword evidence="5" id="KW-1185">Reference proteome</keyword>
<dbReference type="RefSeq" id="WP_022636104.1">
    <property type="nucleotide sequence ID" value="NZ_ASJR01000004.1"/>
</dbReference>
<evidence type="ECO:0000256" key="1">
    <source>
        <dbReference type="ARBA" id="ARBA00022490"/>
    </source>
</evidence>
<dbReference type="InterPro" id="IPR000037">
    <property type="entry name" value="SsrA-bd_prot"/>
</dbReference>
<dbReference type="eggNOG" id="COG0691">
    <property type="taxonomic scope" value="Bacteria"/>
</dbReference>
<dbReference type="PANTHER" id="PTHR30308:SF2">
    <property type="entry name" value="SSRA-BINDING PROTEIN"/>
    <property type="match status" value="1"/>
</dbReference>
<evidence type="ECO:0000256" key="2">
    <source>
        <dbReference type="ARBA" id="ARBA00022884"/>
    </source>
</evidence>
<dbReference type="GO" id="GO:0070929">
    <property type="term" value="P:trans-translation"/>
    <property type="evidence" value="ECO:0007669"/>
    <property type="project" value="UniProtKB-UniRule"/>
</dbReference>
<dbReference type="PANTHER" id="PTHR30308">
    <property type="entry name" value="TMRNA-BINDING COMPONENT OF TRANS-TRANSLATION TAGGING COMPLEX"/>
    <property type="match status" value="1"/>
</dbReference>
<dbReference type="CDD" id="cd09294">
    <property type="entry name" value="SmpB"/>
    <property type="match status" value="1"/>
</dbReference>
<dbReference type="AlphaFoldDB" id="U7D794"/>
<dbReference type="Pfam" id="PF01668">
    <property type="entry name" value="SmpB"/>
    <property type="match status" value="1"/>
</dbReference>
<reference evidence="4 5" key="1">
    <citation type="journal article" date="2013" name="Environ. Microbiol.">
        <title>Genome analysis of Chitinivibrio alkaliphilus gen. nov., sp. nov., a novel extremely haloalkaliphilic anaerobic chitinolytic bacterium from the candidate phylum Termite Group 3.</title>
        <authorList>
            <person name="Sorokin D.Y."/>
            <person name="Gumerov V.M."/>
            <person name="Rakitin A.L."/>
            <person name="Beletsky A.V."/>
            <person name="Damste J.S."/>
            <person name="Muyzer G."/>
            <person name="Mardanov A.V."/>
            <person name="Ravin N.V."/>
        </authorList>
    </citation>
    <scope>NUCLEOTIDE SEQUENCE [LARGE SCALE GENOMIC DNA]</scope>
    <source>
        <strain evidence="4 5">ACht1</strain>
    </source>
</reference>
<dbReference type="EMBL" id="ASJR01000004">
    <property type="protein sequence ID" value="ERP38805.1"/>
    <property type="molecule type" value="Genomic_DNA"/>
</dbReference>
<protein>
    <recommendedName>
        <fullName evidence="3">SsrA-binding protein</fullName>
    </recommendedName>
    <alternativeName>
        <fullName evidence="3">Small protein B</fullName>
    </alternativeName>
</protein>
<evidence type="ECO:0000313" key="5">
    <source>
        <dbReference type="Proteomes" id="UP000017148"/>
    </source>
</evidence>
<proteinExistence type="inferred from homology"/>